<gene>
    <name evidence="2" type="ORF">CAL23_23060</name>
</gene>
<feature type="transmembrane region" description="Helical" evidence="1">
    <location>
        <begin position="43"/>
        <end position="61"/>
    </location>
</feature>
<comment type="caution">
    <text evidence="2">The sequence shown here is derived from an EMBL/GenBank/DDBJ whole genome shotgun (WGS) entry which is preliminary data.</text>
</comment>
<keyword evidence="1" id="KW-0812">Transmembrane</keyword>
<dbReference type="EMBL" id="NEVV01000007">
    <property type="protein sequence ID" value="OZI70448.1"/>
    <property type="molecule type" value="Genomic_DNA"/>
</dbReference>
<evidence type="ECO:0000313" key="2">
    <source>
        <dbReference type="EMBL" id="OZI70448.1"/>
    </source>
</evidence>
<keyword evidence="1" id="KW-0472">Membrane</keyword>
<feature type="transmembrane region" description="Helical" evidence="1">
    <location>
        <begin position="354"/>
        <end position="377"/>
    </location>
</feature>
<reference evidence="2 3" key="1">
    <citation type="submission" date="2017-05" db="EMBL/GenBank/DDBJ databases">
        <title>Complete and WGS of Bordetella genogroups.</title>
        <authorList>
            <person name="Spilker T."/>
            <person name="Lipuma J."/>
        </authorList>
    </citation>
    <scope>NUCLEOTIDE SEQUENCE [LARGE SCALE GENOMIC DNA]</scope>
    <source>
        <strain evidence="2 3">AU3139</strain>
    </source>
</reference>
<protein>
    <submittedName>
        <fullName evidence="2">Uncharacterized protein</fullName>
    </submittedName>
</protein>
<feature type="transmembrane region" description="Helical" evidence="1">
    <location>
        <begin position="258"/>
        <end position="282"/>
    </location>
</feature>
<feature type="transmembrane region" description="Helical" evidence="1">
    <location>
        <begin position="384"/>
        <end position="401"/>
    </location>
</feature>
<sequence>MTGGRGWLGTAALLFLFYVTVAYSHNVYLYRLYNYMGAAQQEITGLHLASWALFALLGAFFCNPRMYKPGDLVLAIMYVAVVPSVIVLQGASSYAGQVMLYGHVDTLVASVGFGVVFLSCFNALTSRGPANGTYGFNARFMHLLVAANLLALVLMVIYSASYFSFDFSGQYVRRLLARTSFPSGSPIAYYCSIMTQGLFPIFVGYGIQYRKRAYTVIGILNVMVLWGASGQKYPFIVFLLIVFILLWYRRFGFVRFNWLILGGITALLAGVAEDMIFGYSYINDYFLRRVFTVPSTLLGAAELFTSDYGFNHYSDTMFGALLTGVRTEPLSFLVGDTIFHSPGTNANVDFLAVAWMQGGFFAVLIEACIVGALVFVLNYMHETRNNALAVSIAILLATKIVEQSLPVALVSSGILMMILAAHFMMRRKPVPRAQSVGEQAVGTD</sequence>
<feature type="transmembrane region" description="Helical" evidence="1">
    <location>
        <begin position="145"/>
        <end position="165"/>
    </location>
</feature>
<keyword evidence="3" id="KW-1185">Reference proteome</keyword>
<feature type="transmembrane region" description="Helical" evidence="1">
    <location>
        <begin position="73"/>
        <end position="95"/>
    </location>
</feature>
<feature type="transmembrane region" description="Helical" evidence="1">
    <location>
        <begin position="107"/>
        <end position="124"/>
    </location>
</feature>
<organism evidence="2 3">
    <name type="scientific">Bordetella genomosp. 6</name>
    <dbReference type="NCBI Taxonomy" id="463024"/>
    <lineage>
        <taxon>Bacteria</taxon>
        <taxon>Pseudomonadati</taxon>
        <taxon>Pseudomonadota</taxon>
        <taxon>Betaproteobacteria</taxon>
        <taxon>Burkholderiales</taxon>
        <taxon>Alcaligenaceae</taxon>
        <taxon>Bordetella</taxon>
    </lineage>
</organism>
<feature type="transmembrane region" description="Helical" evidence="1">
    <location>
        <begin position="187"/>
        <end position="206"/>
    </location>
</feature>
<accession>A0ABX4F897</accession>
<name>A0ABX4F897_9BORD</name>
<feature type="transmembrane region" description="Helical" evidence="1">
    <location>
        <begin position="407"/>
        <end position="425"/>
    </location>
</feature>
<dbReference type="Proteomes" id="UP000216524">
    <property type="component" value="Unassembled WGS sequence"/>
</dbReference>
<feature type="transmembrane region" description="Helical" evidence="1">
    <location>
        <begin position="213"/>
        <end position="229"/>
    </location>
</feature>
<proteinExistence type="predicted"/>
<keyword evidence="1" id="KW-1133">Transmembrane helix</keyword>
<feature type="transmembrane region" description="Helical" evidence="1">
    <location>
        <begin position="235"/>
        <end position="251"/>
    </location>
</feature>
<evidence type="ECO:0000313" key="3">
    <source>
        <dbReference type="Proteomes" id="UP000216524"/>
    </source>
</evidence>
<evidence type="ECO:0000256" key="1">
    <source>
        <dbReference type="SAM" id="Phobius"/>
    </source>
</evidence>